<keyword evidence="2" id="KW-0677">Repeat</keyword>
<dbReference type="Gene3D" id="3.80.10.10">
    <property type="entry name" value="Ribonuclease Inhibitor"/>
    <property type="match status" value="1"/>
</dbReference>
<evidence type="ECO:0000313" key="3">
    <source>
        <dbReference type="EMBL" id="KAH8037984.1"/>
    </source>
</evidence>
<reference evidence="3" key="2">
    <citation type="submission" date="2021-09" db="EMBL/GenBank/DDBJ databases">
        <authorList>
            <person name="Jia N."/>
            <person name="Wang J."/>
            <person name="Shi W."/>
            <person name="Du L."/>
            <person name="Sun Y."/>
            <person name="Zhan W."/>
            <person name="Jiang J."/>
            <person name="Wang Q."/>
            <person name="Zhang B."/>
            <person name="Ji P."/>
            <person name="Sakyi L.B."/>
            <person name="Cui X."/>
            <person name="Yuan T."/>
            <person name="Jiang B."/>
            <person name="Yang W."/>
            <person name="Lam T.T.-Y."/>
            <person name="Chang Q."/>
            <person name="Ding S."/>
            <person name="Wang X."/>
            <person name="Zhu J."/>
            <person name="Ruan X."/>
            <person name="Zhao L."/>
            <person name="Wei J."/>
            <person name="Que T."/>
            <person name="Du C."/>
            <person name="Cheng J."/>
            <person name="Dai P."/>
            <person name="Han X."/>
            <person name="Huang E."/>
            <person name="Gao Y."/>
            <person name="Liu J."/>
            <person name="Shao H."/>
            <person name="Ye R."/>
            <person name="Li L."/>
            <person name="Wei W."/>
            <person name="Wang X."/>
            <person name="Wang C."/>
            <person name="Huo Q."/>
            <person name="Li W."/>
            <person name="Guo W."/>
            <person name="Chen H."/>
            <person name="Chen S."/>
            <person name="Zhou L."/>
            <person name="Zhou L."/>
            <person name="Ni X."/>
            <person name="Tian J."/>
            <person name="Zhou Y."/>
            <person name="Sheng Y."/>
            <person name="Liu T."/>
            <person name="Pan Y."/>
            <person name="Xia L."/>
            <person name="Li J."/>
            <person name="Zhao F."/>
            <person name="Cao W."/>
        </authorList>
    </citation>
    <scope>NUCLEOTIDE SEQUENCE</scope>
    <source>
        <strain evidence="3">Rmic-2018</strain>
        <tissue evidence="3">Larvae</tissue>
    </source>
</reference>
<name>A0A9J6EV41_RHIMP</name>
<keyword evidence="4" id="KW-1185">Reference proteome</keyword>
<proteinExistence type="predicted"/>
<dbReference type="PANTHER" id="PTHR24366">
    <property type="entry name" value="IG(IMMUNOGLOBULIN) AND LRR(LEUCINE RICH REPEAT) DOMAINS"/>
    <property type="match status" value="1"/>
</dbReference>
<evidence type="ECO:0000313" key="4">
    <source>
        <dbReference type="Proteomes" id="UP000821866"/>
    </source>
</evidence>
<evidence type="ECO:0000256" key="1">
    <source>
        <dbReference type="ARBA" id="ARBA00022614"/>
    </source>
</evidence>
<reference evidence="3" key="1">
    <citation type="journal article" date="2020" name="Cell">
        <title>Large-Scale Comparative Analyses of Tick Genomes Elucidate Their Genetic Diversity and Vector Capacities.</title>
        <authorList>
            <consortium name="Tick Genome and Microbiome Consortium (TIGMIC)"/>
            <person name="Jia N."/>
            <person name="Wang J."/>
            <person name="Shi W."/>
            <person name="Du L."/>
            <person name="Sun Y."/>
            <person name="Zhan W."/>
            <person name="Jiang J.F."/>
            <person name="Wang Q."/>
            <person name="Zhang B."/>
            <person name="Ji P."/>
            <person name="Bell-Sakyi L."/>
            <person name="Cui X.M."/>
            <person name="Yuan T.T."/>
            <person name="Jiang B.G."/>
            <person name="Yang W.F."/>
            <person name="Lam T.T."/>
            <person name="Chang Q.C."/>
            <person name="Ding S.J."/>
            <person name="Wang X.J."/>
            <person name="Zhu J.G."/>
            <person name="Ruan X.D."/>
            <person name="Zhao L."/>
            <person name="Wei J.T."/>
            <person name="Ye R.Z."/>
            <person name="Que T.C."/>
            <person name="Du C.H."/>
            <person name="Zhou Y.H."/>
            <person name="Cheng J.X."/>
            <person name="Dai P.F."/>
            <person name="Guo W.B."/>
            <person name="Han X.H."/>
            <person name="Huang E.J."/>
            <person name="Li L.F."/>
            <person name="Wei W."/>
            <person name="Gao Y.C."/>
            <person name="Liu J.Z."/>
            <person name="Shao H.Z."/>
            <person name="Wang X."/>
            <person name="Wang C.C."/>
            <person name="Yang T.C."/>
            <person name="Huo Q.B."/>
            <person name="Li W."/>
            <person name="Chen H.Y."/>
            <person name="Chen S.E."/>
            <person name="Zhou L.G."/>
            <person name="Ni X.B."/>
            <person name="Tian J.H."/>
            <person name="Sheng Y."/>
            <person name="Liu T."/>
            <person name="Pan Y.S."/>
            <person name="Xia L.Y."/>
            <person name="Li J."/>
            <person name="Zhao F."/>
            <person name="Cao W.C."/>
        </authorList>
    </citation>
    <scope>NUCLEOTIDE SEQUENCE</scope>
    <source>
        <strain evidence="3">Rmic-2018</strain>
    </source>
</reference>
<protein>
    <submittedName>
        <fullName evidence="3">Uncharacterized protein</fullName>
    </submittedName>
</protein>
<dbReference type="Proteomes" id="UP000821866">
    <property type="component" value="Chromosome 10"/>
</dbReference>
<dbReference type="EMBL" id="JABSTU010000002">
    <property type="protein sequence ID" value="KAH8037984.1"/>
    <property type="molecule type" value="Genomic_DNA"/>
</dbReference>
<evidence type="ECO:0000256" key="2">
    <source>
        <dbReference type="ARBA" id="ARBA00022737"/>
    </source>
</evidence>
<dbReference type="VEuPathDB" id="VectorBase:LOC119179557"/>
<organism evidence="3 4">
    <name type="scientific">Rhipicephalus microplus</name>
    <name type="common">Cattle tick</name>
    <name type="synonym">Boophilus microplus</name>
    <dbReference type="NCBI Taxonomy" id="6941"/>
    <lineage>
        <taxon>Eukaryota</taxon>
        <taxon>Metazoa</taxon>
        <taxon>Ecdysozoa</taxon>
        <taxon>Arthropoda</taxon>
        <taxon>Chelicerata</taxon>
        <taxon>Arachnida</taxon>
        <taxon>Acari</taxon>
        <taxon>Parasitiformes</taxon>
        <taxon>Ixodida</taxon>
        <taxon>Ixodoidea</taxon>
        <taxon>Ixodidae</taxon>
        <taxon>Rhipicephalinae</taxon>
        <taxon>Rhipicephalus</taxon>
        <taxon>Boophilus</taxon>
    </lineage>
</organism>
<gene>
    <name evidence="3" type="ORF">HPB51_020265</name>
</gene>
<accession>A0A9J6EV41</accession>
<dbReference type="InterPro" id="IPR003591">
    <property type="entry name" value="Leu-rich_rpt_typical-subtyp"/>
</dbReference>
<dbReference type="SMART" id="SM00369">
    <property type="entry name" value="LRR_TYP"/>
    <property type="match status" value="4"/>
</dbReference>
<dbReference type="PANTHER" id="PTHR24366:SF96">
    <property type="entry name" value="LEUCINE RICH REPEAT CONTAINING 53"/>
    <property type="match status" value="1"/>
</dbReference>
<dbReference type="AlphaFoldDB" id="A0A9J6EV41"/>
<dbReference type="PRINTS" id="PR00019">
    <property type="entry name" value="LEURICHRPT"/>
</dbReference>
<comment type="caution">
    <text evidence="3">The sequence shown here is derived from an EMBL/GenBank/DDBJ whole genome shotgun (WGS) entry which is preliminary data.</text>
</comment>
<dbReference type="InterPro" id="IPR001611">
    <property type="entry name" value="Leu-rich_rpt"/>
</dbReference>
<dbReference type="InterPro" id="IPR032675">
    <property type="entry name" value="LRR_dom_sf"/>
</dbReference>
<keyword evidence="1" id="KW-0433">Leucine-rich repeat</keyword>
<dbReference type="PROSITE" id="PS51450">
    <property type="entry name" value="LRR"/>
    <property type="match status" value="3"/>
</dbReference>
<dbReference type="SUPFAM" id="SSF52058">
    <property type="entry name" value="L domain-like"/>
    <property type="match status" value="1"/>
</dbReference>
<dbReference type="Pfam" id="PF13855">
    <property type="entry name" value="LRR_8"/>
    <property type="match status" value="2"/>
</dbReference>
<sequence length="342" mass="38605">MVYHEATIHLNNAANTYMRAMSTRKPGAVINDVDVSGCVAELRMELLDESNARRFAFGSSRTAGVFHYIHVALAWFTPLVNLKQLNLSHNLLTTLPADLTEDLKVLDTLDLSHNHFRKLSLSWFSTGSPLQHLNVSDNKLENVTASTHEALALFGERLMALRTLDLSRNQLHSVPGLEGLQKLRWLWLHQNLLTTLPTHAFANNTVLEHFSLSGNPWRCDEEFAKRRNKLLHSLTSRVANHGPGIELHDVVITECASPPEWKVELVDEVKETESDDDAEAGVCDLPSTSENHQALNVLRCTISTRTVGEETVARFYVFQAAFLKDDESRKVRKNIMDFFNNK</sequence>